<dbReference type="AlphaFoldDB" id="A0A9X2VL91"/>
<organism evidence="1 2">
    <name type="scientific">Umezawaea endophytica</name>
    <dbReference type="NCBI Taxonomy" id="1654476"/>
    <lineage>
        <taxon>Bacteria</taxon>
        <taxon>Bacillati</taxon>
        <taxon>Actinomycetota</taxon>
        <taxon>Actinomycetes</taxon>
        <taxon>Pseudonocardiales</taxon>
        <taxon>Pseudonocardiaceae</taxon>
        <taxon>Umezawaea</taxon>
    </lineage>
</organism>
<name>A0A9X2VL91_9PSEU</name>
<dbReference type="EMBL" id="JANYMP010000007">
    <property type="protein sequence ID" value="MCS7478571.1"/>
    <property type="molecule type" value="Genomic_DNA"/>
</dbReference>
<proteinExistence type="predicted"/>
<dbReference type="RefSeq" id="WP_259624077.1">
    <property type="nucleotide sequence ID" value="NZ_JANYMP010000007.1"/>
</dbReference>
<protein>
    <submittedName>
        <fullName evidence="1">Uncharacterized protein</fullName>
    </submittedName>
</protein>
<keyword evidence="2" id="KW-1185">Reference proteome</keyword>
<dbReference type="Proteomes" id="UP001141259">
    <property type="component" value="Unassembled WGS sequence"/>
</dbReference>
<gene>
    <name evidence="1" type="ORF">NZH93_17050</name>
</gene>
<evidence type="ECO:0000313" key="1">
    <source>
        <dbReference type="EMBL" id="MCS7478571.1"/>
    </source>
</evidence>
<reference evidence="1" key="1">
    <citation type="submission" date="2022-08" db="EMBL/GenBank/DDBJ databases">
        <authorList>
            <person name="Tistechok S."/>
            <person name="Samborskyy M."/>
            <person name="Roman I."/>
        </authorList>
    </citation>
    <scope>NUCLEOTIDE SEQUENCE</scope>
    <source>
        <strain evidence="1">DSM 103496</strain>
    </source>
</reference>
<accession>A0A9X2VL91</accession>
<evidence type="ECO:0000313" key="2">
    <source>
        <dbReference type="Proteomes" id="UP001141259"/>
    </source>
</evidence>
<sequence>MRTTGSLTLEARFPTTTSRTTGTVEGTVTVTNTGPPTKGDTSPLADVYVAHEDRIVATPPPKDLIAQPFDLTTGAEADFPAPADLHACDGGQPLPPGTYELYAVVSIAQGSTTVRAAGGPYRLDIT</sequence>
<comment type="caution">
    <text evidence="1">The sequence shown here is derived from an EMBL/GenBank/DDBJ whole genome shotgun (WGS) entry which is preliminary data.</text>
</comment>